<gene>
    <name evidence="2" type="ORF">HNR10_004596</name>
</gene>
<comment type="caution">
    <text evidence="2">The sequence shown here is derived from an EMBL/GenBank/DDBJ whole genome shotgun (WGS) entry which is preliminary data.</text>
</comment>
<keyword evidence="3" id="KW-1185">Reference proteome</keyword>
<keyword evidence="1" id="KW-1133">Transmembrane helix</keyword>
<dbReference type="EMBL" id="JACCFS010000001">
    <property type="protein sequence ID" value="NYJ36715.1"/>
    <property type="molecule type" value="Genomic_DNA"/>
</dbReference>
<keyword evidence="1" id="KW-0812">Transmembrane</keyword>
<evidence type="ECO:0000256" key="1">
    <source>
        <dbReference type="SAM" id="Phobius"/>
    </source>
</evidence>
<name>A0A7Z0ESV2_9ACTN</name>
<protein>
    <recommendedName>
        <fullName evidence="4">DUF3592 domain-containing protein</fullName>
    </recommendedName>
</protein>
<organism evidence="2 3">
    <name type="scientific">Nocardiopsis aegyptia</name>
    <dbReference type="NCBI Taxonomy" id="220378"/>
    <lineage>
        <taxon>Bacteria</taxon>
        <taxon>Bacillati</taxon>
        <taxon>Actinomycetota</taxon>
        <taxon>Actinomycetes</taxon>
        <taxon>Streptosporangiales</taxon>
        <taxon>Nocardiopsidaceae</taxon>
        <taxon>Nocardiopsis</taxon>
    </lineage>
</organism>
<proteinExistence type="predicted"/>
<dbReference type="AlphaFoldDB" id="A0A7Z0ESV2"/>
<feature type="transmembrane region" description="Helical" evidence="1">
    <location>
        <begin position="113"/>
        <end position="135"/>
    </location>
</feature>
<sequence length="157" mass="15870">MSRKGASPAFALVLMVLAGTVAYVGLAGLDQGLRAARGEGTPGVFTATALTCVRHPGHESCGCDGTFTADGGPVREVTLHAAGRDTCVVGAEVAAVDVGADTRVYGPDGSREWILSVCLLAGASLVALWCAIQGVRGVLDRGPRRPGVEAGRGRTPG</sequence>
<evidence type="ECO:0008006" key="4">
    <source>
        <dbReference type="Google" id="ProtNLM"/>
    </source>
</evidence>
<dbReference type="RefSeq" id="WP_246406376.1">
    <property type="nucleotide sequence ID" value="NZ_JACCFS010000001.1"/>
</dbReference>
<accession>A0A7Z0ESV2</accession>
<reference evidence="2 3" key="1">
    <citation type="submission" date="2020-07" db="EMBL/GenBank/DDBJ databases">
        <title>Sequencing the genomes of 1000 actinobacteria strains.</title>
        <authorList>
            <person name="Klenk H.-P."/>
        </authorList>
    </citation>
    <scope>NUCLEOTIDE SEQUENCE [LARGE SCALE GENOMIC DNA]</scope>
    <source>
        <strain evidence="2 3">DSM 44442</strain>
    </source>
</reference>
<evidence type="ECO:0000313" key="3">
    <source>
        <dbReference type="Proteomes" id="UP000572051"/>
    </source>
</evidence>
<dbReference type="Proteomes" id="UP000572051">
    <property type="component" value="Unassembled WGS sequence"/>
</dbReference>
<keyword evidence="1" id="KW-0472">Membrane</keyword>
<evidence type="ECO:0000313" key="2">
    <source>
        <dbReference type="EMBL" id="NYJ36715.1"/>
    </source>
</evidence>